<protein>
    <submittedName>
        <fullName evidence="1">Uncharacterized protein</fullName>
    </submittedName>
</protein>
<name>A0A0F9U7D9_9ZZZZ</name>
<reference evidence="1" key="1">
    <citation type="journal article" date="2015" name="Nature">
        <title>Complex archaea that bridge the gap between prokaryotes and eukaryotes.</title>
        <authorList>
            <person name="Spang A."/>
            <person name="Saw J.H."/>
            <person name="Jorgensen S.L."/>
            <person name="Zaremba-Niedzwiedzka K."/>
            <person name="Martijn J."/>
            <person name="Lind A.E."/>
            <person name="van Eijk R."/>
            <person name="Schleper C."/>
            <person name="Guy L."/>
            <person name="Ettema T.J."/>
        </authorList>
    </citation>
    <scope>NUCLEOTIDE SEQUENCE</scope>
</reference>
<gene>
    <name evidence="1" type="ORF">LCGC14_0641230</name>
</gene>
<accession>A0A0F9U7D9</accession>
<proteinExistence type="predicted"/>
<organism evidence="1">
    <name type="scientific">marine sediment metagenome</name>
    <dbReference type="NCBI Taxonomy" id="412755"/>
    <lineage>
        <taxon>unclassified sequences</taxon>
        <taxon>metagenomes</taxon>
        <taxon>ecological metagenomes</taxon>
    </lineage>
</organism>
<dbReference type="AlphaFoldDB" id="A0A0F9U7D9"/>
<comment type="caution">
    <text evidence="1">The sequence shown here is derived from an EMBL/GenBank/DDBJ whole genome shotgun (WGS) entry which is preliminary data.</text>
</comment>
<evidence type="ECO:0000313" key="1">
    <source>
        <dbReference type="EMBL" id="KKN49558.1"/>
    </source>
</evidence>
<dbReference type="EMBL" id="LAZR01001162">
    <property type="protein sequence ID" value="KKN49558.1"/>
    <property type="molecule type" value="Genomic_DNA"/>
</dbReference>
<sequence>MTNEQILKEAIEKAVKNGWERTSIEPGEDFELKLDWNEFKIITEMYLIGGAKGKDYVETFNLYEILFSHDFAKALWTQKLITRKCRRCGYKAKPHYYYQYHLRQMVLEKEPLKYIKKFL</sequence>